<evidence type="ECO:0000313" key="3">
    <source>
        <dbReference type="Proteomes" id="UP000784294"/>
    </source>
</evidence>
<keyword evidence="3" id="KW-1185">Reference proteome</keyword>
<accession>A0A3S5AB60</accession>
<dbReference type="OrthoDB" id="6268171at2759"/>
<evidence type="ECO:0000313" key="2">
    <source>
        <dbReference type="EMBL" id="VEL24546.1"/>
    </source>
</evidence>
<dbReference type="EMBL" id="CAAALY010068331">
    <property type="protein sequence ID" value="VEL24546.1"/>
    <property type="molecule type" value="Genomic_DNA"/>
</dbReference>
<name>A0A3S5AB60_9PLAT</name>
<dbReference type="Proteomes" id="UP000784294">
    <property type="component" value="Unassembled WGS sequence"/>
</dbReference>
<feature type="transmembrane region" description="Helical" evidence="1">
    <location>
        <begin position="12"/>
        <end position="33"/>
    </location>
</feature>
<dbReference type="AlphaFoldDB" id="A0A3S5AB60"/>
<sequence length="154" mass="17631">MRHTLFGCEINHFLRFSVFLISHFFSIFFSHPFHASVVRGENQEDNLDLLRLPLDPNWRGAVYQGGSVTFERNSVPDIVRTWPAVPRLVIGPTASSSGRQLSFDQASLSKAPVPITFMGREDGVVRMPSWDFDIYTSFEIEFITYEPRGPLFFV</sequence>
<keyword evidence="1" id="KW-0472">Membrane</keyword>
<keyword evidence="1" id="KW-1133">Transmembrane helix</keyword>
<organism evidence="2 3">
    <name type="scientific">Protopolystoma xenopodis</name>
    <dbReference type="NCBI Taxonomy" id="117903"/>
    <lineage>
        <taxon>Eukaryota</taxon>
        <taxon>Metazoa</taxon>
        <taxon>Spiralia</taxon>
        <taxon>Lophotrochozoa</taxon>
        <taxon>Platyhelminthes</taxon>
        <taxon>Monogenea</taxon>
        <taxon>Polyopisthocotylea</taxon>
        <taxon>Polystomatidea</taxon>
        <taxon>Polystomatidae</taxon>
        <taxon>Protopolystoma</taxon>
    </lineage>
</organism>
<proteinExistence type="predicted"/>
<reference evidence="2" key="1">
    <citation type="submission" date="2018-11" db="EMBL/GenBank/DDBJ databases">
        <authorList>
            <consortium name="Pathogen Informatics"/>
        </authorList>
    </citation>
    <scope>NUCLEOTIDE SEQUENCE</scope>
</reference>
<evidence type="ECO:0000256" key="1">
    <source>
        <dbReference type="SAM" id="Phobius"/>
    </source>
</evidence>
<protein>
    <submittedName>
        <fullName evidence="2">Uncharacterized protein</fullName>
    </submittedName>
</protein>
<keyword evidence="1" id="KW-0812">Transmembrane</keyword>
<gene>
    <name evidence="2" type="ORF">PXEA_LOCUS17986</name>
</gene>
<comment type="caution">
    <text evidence="2">The sequence shown here is derived from an EMBL/GenBank/DDBJ whole genome shotgun (WGS) entry which is preliminary data.</text>
</comment>